<dbReference type="InterPro" id="IPR001841">
    <property type="entry name" value="Znf_RING"/>
</dbReference>
<feature type="domain" description="RING-type" evidence="6">
    <location>
        <begin position="234"/>
        <end position="269"/>
    </location>
</feature>
<evidence type="ECO:0000256" key="1">
    <source>
        <dbReference type="ARBA" id="ARBA00022771"/>
    </source>
</evidence>
<evidence type="ECO:0000259" key="7">
    <source>
        <dbReference type="PROSITE" id="PS50102"/>
    </source>
</evidence>
<dbReference type="AlphaFoldDB" id="A0AAF3EFR4"/>
<dbReference type="PROSITE" id="PS50102">
    <property type="entry name" value="RRM"/>
    <property type="match status" value="1"/>
</dbReference>
<dbReference type="GO" id="GO:0003723">
    <property type="term" value="F:RNA binding"/>
    <property type="evidence" value="ECO:0007669"/>
    <property type="project" value="UniProtKB-UniRule"/>
</dbReference>
<evidence type="ECO:0008006" key="10">
    <source>
        <dbReference type="Google" id="ProtNLM"/>
    </source>
</evidence>
<sequence length="281" mass="31831">MATDFLTDLELQHWLITGKFSTPTRENEWREILENQENRLQEEDLEEFIAPVIRGANDETPSSILIAHLGRGHTSFHQIETVFGDFGELTIIDRNPYYTEKGYVAVGFERERDAIEAYTSLNQPGRRVEKHLNRRIRCYYYGGEDLIAQTYSGFETSSQASSSQASTSSNRSTAQGSRVKNLRDLLEKRPGNSRIQDESVEIEEMLNQKEKKAEKAEKSSQSSAEVEELSPGICKICTVKVVDVAFIPCGHTACTSCFPQLNECCPFCRLTVIHSNKIYLS</sequence>
<dbReference type="Proteomes" id="UP000887575">
    <property type="component" value="Unassembled WGS sequence"/>
</dbReference>
<keyword evidence="1 3" id="KW-0479">Metal-binding</keyword>
<dbReference type="PROSITE" id="PS50089">
    <property type="entry name" value="ZF_RING_2"/>
    <property type="match status" value="1"/>
</dbReference>
<keyword evidence="8" id="KW-1185">Reference proteome</keyword>
<evidence type="ECO:0000256" key="3">
    <source>
        <dbReference type="PROSITE-ProRule" id="PRU00175"/>
    </source>
</evidence>
<evidence type="ECO:0000313" key="8">
    <source>
        <dbReference type="Proteomes" id="UP000887575"/>
    </source>
</evidence>
<organism evidence="8 9">
    <name type="scientific">Mesorhabditis belari</name>
    <dbReference type="NCBI Taxonomy" id="2138241"/>
    <lineage>
        <taxon>Eukaryota</taxon>
        <taxon>Metazoa</taxon>
        <taxon>Ecdysozoa</taxon>
        <taxon>Nematoda</taxon>
        <taxon>Chromadorea</taxon>
        <taxon>Rhabditida</taxon>
        <taxon>Rhabditina</taxon>
        <taxon>Rhabditomorpha</taxon>
        <taxon>Rhabditoidea</taxon>
        <taxon>Rhabditidae</taxon>
        <taxon>Mesorhabditinae</taxon>
        <taxon>Mesorhabditis</taxon>
    </lineage>
</organism>
<dbReference type="GO" id="GO:0008270">
    <property type="term" value="F:zinc ion binding"/>
    <property type="evidence" value="ECO:0007669"/>
    <property type="project" value="UniProtKB-KW"/>
</dbReference>
<dbReference type="SUPFAM" id="SSF54928">
    <property type="entry name" value="RNA-binding domain, RBD"/>
    <property type="match status" value="1"/>
</dbReference>
<dbReference type="PANTHER" id="PTHR46629">
    <property type="entry name" value="OS01G0917900 PROTEIN"/>
    <property type="match status" value="1"/>
</dbReference>
<protein>
    <recommendedName>
        <fullName evidence="10">RING-type domain-containing protein</fullName>
    </recommendedName>
</protein>
<name>A0AAF3EFR4_9BILA</name>
<feature type="region of interest" description="Disordered" evidence="5">
    <location>
        <begin position="159"/>
        <end position="198"/>
    </location>
</feature>
<proteinExistence type="predicted"/>
<feature type="domain" description="RRM" evidence="7">
    <location>
        <begin position="62"/>
        <end position="135"/>
    </location>
</feature>
<feature type="compositionally biased region" description="Basic and acidic residues" evidence="5">
    <location>
        <begin position="181"/>
        <end position="190"/>
    </location>
</feature>
<dbReference type="Pfam" id="PF13920">
    <property type="entry name" value="zf-C3HC4_3"/>
    <property type="match status" value="1"/>
</dbReference>
<accession>A0AAF3EFR4</accession>
<dbReference type="Gene3D" id="3.30.40.10">
    <property type="entry name" value="Zinc/RING finger domain, C3HC4 (zinc finger)"/>
    <property type="match status" value="1"/>
</dbReference>
<dbReference type="InterPro" id="IPR013083">
    <property type="entry name" value="Znf_RING/FYVE/PHD"/>
</dbReference>
<dbReference type="InterPro" id="IPR035979">
    <property type="entry name" value="RBD_domain_sf"/>
</dbReference>
<reference evidence="9" key="1">
    <citation type="submission" date="2024-02" db="UniProtKB">
        <authorList>
            <consortium name="WormBaseParasite"/>
        </authorList>
    </citation>
    <scope>IDENTIFICATION</scope>
</reference>
<evidence type="ECO:0000313" key="9">
    <source>
        <dbReference type="WBParaSite" id="MBELARI_LOCUS12817"/>
    </source>
</evidence>
<evidence type="ECO:0000259" key="6">
    <source>
        <dbReference type="PROSITE" id="PS50089"/>
    </source>
</evidence>
<keyword evidence="2" id="KW-0862">Zinc</keyword>
<keyword evidence="1 3" id="KW-0863">Zinc-finger</keyword>
<dbReference type="SUPFAM" id="SSF57850">
    <property type="entry name" value="RING/U-box"/>
    <property type="match status" value="1"/>
</dbReference>
<keyword evidence="4" id="KW-0694">RNA-binding</keyword>
<dbReference type="WBParaSite" id="MBELARI_LOCUS12817">
    <property type="protein sequence ID" value="MBELARI_LOCUS12817"/>
    <property type="gene ID" value="MBELARI_LOCUS12817"/>
</dbReference>
<dbReference type="InterPro" id="IPR000504">
    <property type="entry name" value="RRM_dom"/>
</dbReference>
<evidence type="ECO:0000256" key="5">
    <source>
        <dbReference type="SAM" id="MobiDB-lite"/>
    </source>
</evidence>
<feature type="compositionally biased region" description="Low complexity" evidence="5">
    <location>
        <begin position="159"/>
        <end position="175"/>
    </location>
</feature>
<evidence type="ECO:0000256" key="2">
    <source>
        <dbReference type="ARBA" id="ARBA00022833"/>
    </source>
</evidence>
<evidence type="ECO:0000256" key="4">
    <source>
        <dbReference type="PROSITE-ProRule" id="PRU00176"/>
    </source>
</evidence>